<gene>
    <name evidence="1" type="ORF">ADEAN_000656600</name>
</gene>
<evidence type="ECO:0000313" key="2">
    <source>
        <dbReference type="Proteomes" id="UP000515908"/>
    </source>
</evidence>
<reference evidence="1 2" key="1">
    <citation type="submission" date="2020-08" db="EMBL/GenBank/DDBJ databases">
        <authorList>
            <person name="Newling K."/>
            <person name="Davey J."/>
            <person name="Forrester S."/>
        </authorList>
    </citation>
    <scope>NUCLEOTIDE SEQUENCE [LARGE SCALE GENOMIC DNA]</scope>
    <source>
        <strain evidence="2">Crithidia deanei Carvalho (ATCC PRA-265)</strain>
    </source>
</reference>
<evidence type="ECO:0000313" key="1">
    <source>
        <dbReference type="EMBL" id="CAD2219073.1"/>
    </source>
</evidence>
<name>A0A7G2CKI4_9TRYP</name>
<dbReference type="Proteomes" id="UP000515908">
    <property type="component" value="Chromosome 12"/>
</dbReference>
<dbReference type="AlphaFoldDB" id="A0A7G2CKI4"/>
<dbReference type="Gene3D" id="3.40.50.150">
    <property type="entry name" value="Vaccinia Virus protein VP39"/>
    <property type="match status" value="1"/>
</dbReference>
<protein>
    <submittedName>
        <fullName evidence="1">Uncharacterized protein</fullName>
    </submittedName>
</protein>
<sequence>MRRFGMTPASGMLRYLMLRPEATADPESYPEGFVPIHGNEPVDVVYGMLKRGLFVAPANKIEVIHQLHGAVESLCRSEYPVVKVDDIVSANAKIREIQSRILIRRDFWVLDDFNDPEQNKSFGVQNFYFDNYKWSQVLWKRFQFFVEEYFPLSEHSHLLYTEYVNLIKSFSAFEQGTRAQPVLPKSVSLHPPYGVTTPSGFTLEPLELYKRWLTNFRKLFQINSALVLNAGTAVVPFVTKLCGVHMVRAVDSRPRCVQAGRKDALRNKLFSSVSFQVAEFLPEFKAGEKKYDAAVFYPDESSLGDLNSPETSIFAPGEFGYAGKLERFFDEVSEHISETGIVVVCCTNMHSLLYPHLPNPIELEIKTNRRYVLLDYYDSPVHSKGSVKTNLHEPKVENYSILRNKLRAELWVLHKIEAIEHFGFVHGIPGAKPPNVGRRQMGTQSLKSRQRILKNHVELMGGDWGTYKSRLASMLRESADTEEDSVAQAVRMALDPTYPQELSEKAKVAVENSLSEAKLFHAEVQKQFPVQSPREYFDKNVNRL</sequence>
<accession>A0A7G2CKI4</accession>
<organism evidence="1 2">
    <name type="scientific">Angomonas deanei</name>
    <dbReference type="NCBI Taxonomy" id="59799"/>
    <lineage>
        <taxon>Eukaryota</taxon>
        <taxon>Discoba</taxon>
        <taxon>Euglenozoa</taxon>
        <taxon>Kinetoplastea</taxon>
        <taxon>Metakinetoplastina</taxon>
        <taxon>Trypanosomatida</taxon>
        <taxon>Trypanosomatidae</taxon>
        <taxon>Strigomonadinae</taxon>
        <taxon>Angomonas</taxon>
    </lineage>
</organism>
<dbReference type="InterPro" id="IPR029063">
    <property type="entry name" value="SAM-dependent_MTases_sf"/>
</dbReference>
<dbReference type="SUPFAM" id="SSF53335">
    <property type="entry name" value="S-adenosyl-L-methionine-dependent methyltransferases"/>
    <property type="match status" value="1"/>
</dbReference>
<dbReference type="VEuPathDB" id="TriTrypDB:ADEAN_000656600"/>
<proteinExistence type="predicted"/>
<dbReference type="EMBL" id="LR877156">
    <property type="protein sequence ID" value="CAD2219073.1"/>
    <property type="molecule type" value="Genomic_DNA"/>
</dbReference>
<keyword evidence="2" id="KW-1185">Reference proteome</keyword>